<dbReference type="AlphaFoldDB" id="A0A165KMA9"/>
<accession>A0A165KMA9</accession>
<dbReference type="Proteomes" id="UP000077266">
    <property type="component" value="Unassembled WGS sequence"/>
</dbReference>
<reference evidence="3 4" key="1">
    <citation type="journal article" date="2016" name="Mol. Biol. Evol.">
        <title>Comparative Genomics of Early-Diverging Mushroom-Forming Fungi Provides Insights into the Origins of Lignocellulose Decay Capabilities.</title>
        <authorList>
            <person name="Nagy L.G."/>
            <person name="Riley R."/>
            <person name="Tritt A."/>
            <person name="Adam C."/>
            <person name="Daum C."/>
            <person name="Floudas D."/>
            <person name="Sun H."/>
            <person name="Yadav J.S."/>
            <person name="Pangilinan J."/>
            <person name="Larsson K.H."/>
            <person name="Matsuura K."/>
            <person name="Barry K."/>
            <person name="Labutti K."/>
            <person name="Kuo R."/>
            <person name="Ohm R.A."/>
            <person name="Bhattacharya S.S."/>
            <person name="Shirouzu T."/>
            <person name="Yoshinaga Y."/>
            <person name="Martin F.M."/>
            <person name="Grigoriev I.V."/>
            <person name="Hibbett D.S."/>
        </authorList>
    </citation>
    <scope>NUCLEOTIDE SEQUENCE [LARGE SCALE GENOMIC DNA]</scope>
    <source>
        <strain evidence="3 4">HHB12029</strain>
    </source>
</reference>
<organism evidence="3 4">
    <name type="scientific">Exidia glandulosa HHB12029</name>
    <dbReference type="NCBI Taxonomy" id="1314781"/>
    <lineage>
        <taxon>Eukaryota</taxon>
        <taxon>Fungi</taxon>
        <taxon>Dikarya</taxon>
        <taxon>Basidiomycota</taxon>
        <taxon>Agaricomycotina</taxon>
        <taxon>Agaricomycetes</taxon>
        <taxon>Auriculariales</taxon>
        <taxon>Exidiaceae</taxon>
        <taxon>Exidia</taxon>
    </lineage>
</organism>
<name>A0A165KMA9_EXIGL</name>
<protein>
    <submittedName>
        <fullName evidence="3">Uncharacterized protein</fullName>
    </submittedName>
</protein>
<gene>
    <name evidence="3" type="ORF">EXIGLDRAFT_732993</name>
</gene>
<feature type="transmembrane region" description="Helical" evidence="2">
    <location>
        <begin position="46"/>
        <end position="68"/>
    </location>
</feature>
<evidence type="ECO:0000256" key="2">
    <source>
        <dbReference type="SAM" id="Phobius"/>
    </source>
</evidence>
<evidence type="ECO:0000256" key="1">
    <source>
        <dbReference type="SAM" id="MobiDB-lite"/>
    </source>
</evidence>
<keyword evidence="4" id="KW-1185">Reference proteome</keyword>
<dbReference type="EMBL" id="KV425941">
    <property type="protein sequence ID" value="KZV96570.1"/>
    <property type="molecule type" value="Genomic_DNA"/>
</dbReference>
<evidence type="ECO:0000313" key="3">
    <source>
        <dbReference type="EMBL" id="KZV96570.1"/>
    </source>
</evidence>
<keyword evidence="2" id="KW-0472">Membrane</keyword>
<sequence>MTVATTEPSKLEQGLGDHVSESAVAPPPAYAPHQVWEPGPDSRKCFMITAIVSIAVVLGLVIGLGVGLSRH</sequence>
<evidence type="ECO:0000313" key="4">
    <source>
        <dbReference type="Proteomes" id="UP000077266"/>
    </source>
</evidence>
<proteinExistence type="predicted"/>
<feature type="region of interest" description="Disordered" evidence="1">
    <location>
        <begin position="1"/>
        <end position="23"/>
    </location>
</feature>
<keyword evidence="2" id="KW-0812">Transmembrane</keyword>
<keyword evidence="2" id="KW-1133">Transmembrane helix</keyword>
<dbReference type="InParanoid" id="A0A165KMA9"/>